<reference evidence="2 3" key="1">
    <citation type="submission" date="2022-09" db="EMBL/GenBank/DDBJ databases">
        <title>Chryseobacterium oleae sp.nov., isolated from the inter-root soil of Pyrola calliantha H. Andr. in Tibet.</title>
        <authorList>
            <person name="Li Z."/>
        </authorList>
    </citation>
    <scope>NUCLEOTIDE SEQUENCE [LARGE SCALE GENOMIC DNA]</scope>
    <source>
        <strain evidence="3">pc1-10</strain>
    </source>
</reference>
<dbReference type="Gene3D" id="1.25.40.10">
    <property type="entry name" value="Tetratricopeptide repeat domain"/>
    <property type="match status" value="1"/>
</dbReference>
<accession>A0ABT2IRM5</accession>
<dbReference type="SUPFAM" id="SSF48452">
    <property type="entry name" value="TPR-like"/>
    <property type="match status" value="1"/>
</dbReference>
<comment type="caution">
    <text evidence="2">The sequence shown here is derived from an EMBL/GenBank/DDBJ whole genome shotgun (WGS) entry which is preliminary data.</text>
</comment>
<organism evidence="2 3">
    <name type="scientific">Chryseobacterium herbae</name>
    <dbReference type="NCBI Taxonomy" id="2976476"/>
    <lineage>
        <taxon>Bacteria</taxon>
        <taxon>Pseudomonadati</taxon>
        <taxon>Bacteroidota</taxon>
        <taxon>Flavobacteriia</taxon>
        <taxon>Flavobacteriales</taxon>
        <taxon>Weeksellaceae</taxon>
        <taxon>Chryseobacterium group</taxon>
        <taxon>Chryseobacterium</taxon>
    </lineage>
</organism>
<keyword evidence="3" id="KW-1185">Reference proteome</keyword>
<dbReference type="InterPro" id="IPR019734">
    <property type="entry name" value="TPR_rpt"/>
</dbReference>
<gene>
    <name evidence="2" type="ORF">N0B48_06320</name>
</gene>
<protein>
    <submittedName>
        <fullName evidence="2">Tetratricopeptide repeat protein</fullName>
    </submittedName>
</protein>
<sequence length="348" mass="40582">MRRYISFFLIFFLIKTSSQINKQQVVDDWALVKSSMLDGSRNLSERSDRFLIWKLSDHQLCEYPDPIFEDRKKCFDIKLENKSIRTSPKTFYEIDKLTSDTLTVIDRADGITSNDKIEKIWFVRISKLQNEYLSTLKNDSIAVASPYFTPSLKKNIFFEIPEDYMYNSNLTVKGNIIIYPKKQKVDLQYENTPESKKNVKGMEFLKSTIEKSYHQWTITAFKNFDQVIIPYSFKHKTEYPQATMKFAFFKNEHKDSGKIPVTIKDKTLSSETYNKGINALNDKKLDKAIELFNKAFDLDNTNVDALYNTVSISLDKKDVVTACTALKKLKEFEQTEGTQLFNQVCTKN</sequence>
<dbReference type="InterPro" id="IPR011990">
    <property type="entry name" value="TPR-like_helical_dom_sf"/>
</dbReference>
<dbReference type="Proteomes" id="UP001525566">
    <property type="component" value="Unassembled WGS sequence"/>
</dbReference>
<keyword evidence="1" id="KW-0802">TPR repeat</keyword>
<evidence type="ECO:0000313" key="3">
    <source>
        <dbReference type="Proteomes" id="UP001525566"/>
    </source>
</evidence>
<dbReference type="RefSeq" id="WP_259837610.1">
    <property type="nucleotide sequence ID" value="NZ_JAOAMU010000002.1"/>
</dbReference>
<name>A0ABT2IRM5_9FLAO</name>
<evidence type="ECO:0000256" key="1">
    <source>
        <dbReference type="PROSITE-ProRule" id="PRU00339"/>
    </source>
</evidence>
<proteinExistence type="predicted"/>
<dbReference type="EMBL" id="JAOAMU010000002">
    <property type="protein sequence ID" value="MCT2561489.1"/>
    <property type="molecule type" value="Genomic_DNA"/>
</dbReference>
<dbReference type="PROSITE" id="PS50005">
    <property type="entry name" value="TPR"/>
    <property type="match status" value="1"/>
</dbReference>
<evidence type="ECO:0000313" key="2">
    <source>
        <dbReference type="EMBL" id="MCT2561489.1"/>
    </source>
</evidence>
<feature type="repeat" description="TPR" evidence="1">
    <location>
        <begin position="269"/>
        <end position="302"/>
    </location>
</feature>